<dbReference type="STRING" id="1229727.Ga0080559_TMP919"/>
<dbReference type="RefSeq" id="WP_076622298.1">
    <property type="nucleotide sequence ID" value="NZ_BMEW01000002.1"/>
</dbReference>
<evidence type="ECO:0008006" key="4">
    <source>
        <dbReference type="Google" id="ProtNLM"/>
    </source>
</evidence>
<evidence type="ECO:0000313" key="2">
    <source>
        <dbReference type="EMBL" id="APX21715.1"/>
    </source>
</evidence>
<dbReference type="KEGG" id="tpro:Ga0080559_TMP919"/>
<proteinExistence type="predicted"/>
<dbReference type="EMBL" id="CP014796">
    <property type="protein sequence ID" value="APX21715.1"/>
    <property type="molecule type" value="Genomic_DNA"/>
</dbReference>
<feature type="region of interest" description="Disordered" evidence="1">
    <location>
        <begin position="69"/>
        <end position="111"/>
    </location>
</feature>
<protein>
    <recommendedName>
        <fullName evidence="4">Helix-turn-helix domain-containing protein</fullName>
    </recommendedName>
</protein>
<accession>A0A1U7D0V7</accession>
<evidence type="ECO:0000256" key="1">
    <source>
        <dbReference type="SAM" id="MobiDB-lite"/>
    </source>
</evidence>
<keyword evidence="3" id="KW-1185">Reference proteome</keyword>
<reference evidence="2 3" key="1">
    <citation type="submission" date="2016-03" db="EMBL/GenBank/DDBJ databases">
        <title>Deep-sea bacteria in the southern Pacific.</title>
        <authorList>
            <person name="Tang K."/>
        </authorList>
    </citation>
    <scope>NUCLEOTIDE SEQUENCE [LARGE SCALE GENOMIC DNA]</scope>
    <source>
        <strain evidence="2 3">JLT2016</strain>
    </source>
</reference>
<dbReference type="Proteomes" id="UP000186559">
    <property type="component" value="Chromosome"/>
</dbReference>
<gene>
    <name evidence="2" type="ORF">Ga0080559_TMP919</name>
</gene>
<sequence length="204" mass="22928">MNTTQLANELGISKGRVSQWVSEGKLDGCYTGDGRARRFDVEKVRAALQHRLDPGQLLGNGADTRRRLREDEARPDADAPAAPGPREGELRRSDPDRYELARTQKAEEEARRLRRQNMLDEESLVLADKAGREAARALSRELAQIEDLLRRSARAMADELGVDFKAARKILLDLWREHRARRAEALGEVAEGATLDGEERDADF</sequence>
<evidence type="ECO:0000313" key="3">
    <source>
        <dbReference type="Proteomes" id="UP000186559"/>
    </source>
</evidence>
<organism evidence="2 3">
    <name type="scientific">Salipiger profundus</name>
    <dbReference type="NCBI Taxonomy" id="1229727"/>
    <lineage>
        <taxon>Bacteria</taxon>
        <taxon>Pseudomonadati</taxon>
        <taxon>Pseudomonadota</taxon>
        <taxon>Alphaproteobacteria</taxon>
        <taxon>Rhodobacterales</taxon>
        <taxon>Roseobacteraceae</taxon>
        <taxon>Salipiger</taxon>
    </lineage>
</organism>
<name>A0A1U7D0V7_9RHOB</name>
<feature type="compositionally biased region" description="Basic and acidic residues" evidence="1">
    <location>
        <begin position="86"/>
        <end position="111"/>
    </location>
</feature>
<dbReference type="AlphaFoldDB" id="A0A1U7D0V7"/>